<evidence type="ECO:0000313" key="3">
    <source>
        <dbReference type="Proteomes" id="UP001501455"/>
    </source>
</evidence>
<reference evidence="3" key="1">
    <citation type="journal article" date="2019" name="Int. J. Syst. Evol. Microbiol.">
        <title>The Global Catalogue of Microorganisms (GCM) 10K type strain sequencing project: providing services to taxonomists for standard genome sequencing and annotation.</title>
        <authorList>
            <consortium name="The Broad Institute Genomics Platform"/>
            <consortium name="The Broad Institute Genome Sequencing Center for Infectious Disease"/>
            <person name="Wu L."/>
            <person name="Ma J."/>
        </authorList>
    </citation>
    <scope>NUCLEOTIDE SEQUENCE [LARGE SCALE GENOMIC DNA]</scope>
    <source>
        <strain evidence="3">JCM 4816</strain>
    </source>
</reference>
<organism evidence="2 3">
    <name type="scientific">Streptomyces prasinosporus</name>
    <dbReference type="NCBI Taxonomy" id="68256"/>
    <lineage>
        <taxon>Bacteria</taxon>
        <taxon>Bacillati</taxon>
        <taxon>Actinomycetota</taxon>
        <taxon>Actinomycetes</taxon>
        <taxon>Kitasatosporales</taxon>
        <taxon>Streptomycetaceae</taxon>
        <taxon>Streptomyces</taxon>
        <taxon>Streptomyces albogriseolus group</taxon>
    </lineage>
</organism>
<comment type="caution">
    <text evidence="2">The sequence shown here is derived from an EMBL/GenBank/DDBJ whole genome shotgun (WGS) entry which is preliminary data.</text>
</comment>
<keyword evidence="3" id="KW-1185">Reference proteome</keyword>
<gene>
    <name evidence="2" type="ORF">GCM10019016_083580</name>
</gene>
<sequence length="131" mass="13945">MADSASHGSGAAAYVFTACVSDGAVGDCCEAVFRVGLSSEVSGARQRAGGQRPSGRGEDDHRRQTGGQGDRQRKGTHGALLVGTVRRWSALRTGRQCHTLRQGAEGFNSLRRRAVTGRFRIGGRLPLFLCE</sequence>
<evidence type="ECO:0000313" key="2">
    <source>
        <dbReference type="EMBL" id="GAA3501251.1"/>
    </source>
</evidence>
<name>A0ABP6U4M8_9ACTN</name>
<protein>
    <submittedName>
        <fullName evidence="2">Uncharacterized protein</fullName>
    </submittedName>
</protein>
<evidence type="ECO:0000256" key="1">
    <source>
        <dbReference type="SAM" id="MobiDB-lite"/>
    </source>
</evidence>
<feature type="region of interest" description="Disordered" evidence="1">
    <location>
        <begin position="41"/>
        <end position="78"/>
    </location>
</feature>
<dbReference type="Proteomes" id="UP001501455">
    <property type="component" value="Unassembled WGS sequence"/>
</dbReference>
<dbReference type="EMBL" id="BAAAXF010000059">
    <property type="protein sequence ID" value="GAA3501251.1"/>
    <property type="molecule type" value="Genomic_DNA"/>
</dbReference>
<accession>A0ABP6U4M8</accession>
<proteinExistence type="predicted"/>